<name>A0ABR0BWX7_PURLI</name>
<dbReference type="Proteomes" id="UP001287286">
    <property type="component" value="Unassembled WGS sequence"/>
</dbReference>
<gene>
    <name evidence="1" type="ORF">Purlil1_7036</name>
</gene>
<comment type="caution">
    <text evidence="1">The sequence shown here is derived from an EMBL/GenBank/DDBJ whole genome shotgun (WGS) entry which is preliminary data.</text>
</comment>
<organism evidence="1 2">
    <name type="scientific">Purpureocillium lilacinum</name>
    <name type="common">Paecilomyces lilacinus</name>
    <dbReference type="NCBI Taxonomy" id="33203"/>
    <lineage>
        <taxon>Eukaryota</taxon>
        <taxon>Fungi</taxon>
        <taxon>Dikarya</taxon>
        <taxon>Ascomycota</taxon>
        <taxon>Pezizomycotina</taxon>
        <taxon>Sordariomycetes</taxon>
        <taxon>Hypocreomycetidae</taxon>
        <taxon>Hypocreales</taxon>
        <taxon>Ophiocordycipitaceae</taxon>
        <taxon>Purpureocillium</taxon>
    </lineage>
</organism>
<sequence length="245" mass="25922">MNPVRCCSKADGGSVRGKWEPAATLAWKLRCGAVRCGAERTLVEMPGQTRGQSTTASSRKAGCCRSHAAVLEAGEPGTASQVPPSPWPGPVPYPCHDSIGGWRGGVFWVCRPRSSLDPSWGAVVVVVDGRGTIDLTCCCSDCRHHHRRRRREPPWISHVLGCTPSSGRRGWLALLRVTGAVGRGAVPCIADGAGAGACACVDGATEAADGPAWPSNWGGSPYEPAAPSMLHLLLKDDERHTARKW</sequence>
<reference evidence="1 2" key="1">
    <citation type="journal article" date="2024" name="Microbiol. Resour. Announc.">
        <title>Genome annotations for the ascomycete fungi Trichoderma harzianum, Trichoderma aggressivum, and Purpureocillium lilacinum.</title>
        <authorList>
            <person name="Beijen E.P.W."/>
            <person name="Ohm R.A."/>
        </authorList>
    </citation>
    <scope>NUCLEOTIDE SEQUENCE [LARGE SCALE GENOMIC DNA]</scope>
    <source>
        <strain evidence="1 2">CBS 150709</strain>
    </source>
</reference>
<evidence type="ECO:0000313" key="2">
    <source>
        <dbReference type="Proteomes" id="UP001287286"/>
    </source>
</evidence>
<proteinExistence type="predicted"/>
<evidence type="ECO:0000313" key="1">
    <source>
        <dbReference type="EMBL" id="KAK4088485.1"/>
    </source>
</evidence>
<keyword evidence="2" id="KW-1185">Reference proteome</keyword>
<protein>
    <submittedName>
        <fullName evidence="1">Uncharacterized protein</fullName>
    </submittedName>
</protein>
<dbReference type="EMBL" id="JAWRVI010000024">
    <property type="protein sequence ID" value="KAK4088485.1"/>
    <property type="molecule type" value="Genomic_DNA"/>
</dbReference>
<accession>A0ABR0BWX7</accession>